<evidence type="ECO:0000259" key="1">
    <source>
        <dbReference type="Pfam" id="PF02627"/>
    </source>
</evidence>
<evidence type="ECO:0000313" key="4">
    <source>
        <dbReference type="Proteomes" id="UP000580797"/>
    </source>
</evidence>
<feature type="domain" description="Serine aminopeptidase S33" evidence="2">
    <location>
        <begin position="64"/>
        <end position="263"/>
    </location>
</feature>
<dbReference type="SUPFAM" id="SSF69118">
    <property type="entry name" value="AhpD-like"/>
    <property type="match status" value="1"/>
</dbReference>
<dbReference type="GO" id="GO:0047575">
    <property type="term" value="F:4-carboxymuconolactone decarboxylase activity"/>
    <property type="evidence" value="ECO:0007669"/>
    <property type="project" value="UniProtKB-EC"/>
</dbReference>
<protein>
    <submittedName>
        <fullName evidence="3">3-oxoadipate enol-lactonase/4-carboxymuconolactone decarboxylase</fullName>
        <ecNumber evidence="3">3.1.1.24</ecNumber>
        <ecNumber evidence="3">4.1.1.44</ecNumber>
    </submittedName>
</protein>
<evidence type="ECO:0000259" key="2">
    <source>
        <dbReference type="Pfam" id="PF12146"/>
    </source>
</evidence>
<dbReference type="EMBL" id="JACHDR010000001">
    <property type="protein sequence ID" value="MBB5513161.1"/>
    <property type="molecule type" value="Genomic_DNA"/>
</dbReference>
<comment type="caution">
    <text evidence="3">The sequence shown here is derived from an EMBL/GenBank/DDBJ whole genome shotgun (WGS) entry which is preliminary data.</text>
</comment>
<dbReference type="SUPFAM" id="SSF53474">
    <property type="entry name" value="alpha/beta-Hydrolases"/>
    <property type="match status" value="1"/>
</dbReference>
<evidence type="ECO:0000313" key="3">
    <source>
        <dbReference type="EMBL" id="MBB5513161.1"/>
    </source>
</evidence>
<dbReference type="InterPro" id="IPR003779">
    <property type="entry name" value="CMD-like"/>
</dbReference>
<sequence length="417" mass="43880">MTQPKLVATLLTATAEDASGATGSAASTAAASEAARPVLIVGPSLGTGVKALWGPAVADLAPYFTVIGWDLPGHGDGTPVTEGFSIEELAAGVKALIEKLESEGQLDASQGLYYAGVSVGGATGYQLGISFPGLFKGIAPICTAAKIGTPEAWNERADLVEKAGTPTMVSGSALRWFAPGFIEKNPVVSTNLLHTLQDADRVSYAFVSRALAGYDVREQLGQISDPLIAIAGRHDAVCPPEDAEFAAARVQKGHSAVVETAAHLAPAEDPAATTQLLVDFFLGEGVAAGSDRLPGDTYDAGMVVRREVLGSEHVDRATSSSNAFTDEFQEMITRYAWGTIWTRPGLPRTTRSAITLTAMIAGGYWEELEMHVHAALRNGMTPEEIKEVFLQSAIYCSVPAANVAFKIGKKVLEEYEK</sequence>
<reference evidence="3 4" key="1">
    <citation type="submission" date="2020-08" db="EMBL/GenBank/DDBJ databases">
        <title>Sequencing the genomes of 1000 actinobacteria strains.</title>
        <authorList>
            <person name="Klenk H.-P."/>
        </authorList>
    </citation>
    <scope>NUCLEOTIDE SEQUENCE [LARGE SCALE GENOMIC DNA]</scope>
    <source>
        <strain evidence="3 4">DSM 105783</strain>
    </source>
</reference>
<dbReference type="PANTHER" id="PTHR33570">
    <property type="entry name" value="4-CARBOXYMUCONOLACTONE DECARBOXYLASE FAMILY PROTEIN"/>
    <property type="match status" value="1"/>
</dbReference>
<feature type="domain" description="Carboxymuconolactone decarboxylase-like" evidence="1">
    <location>
        <begin position="327"/>
        <end position="408"/>
    </location>
</feature>
<dbReference type="InterPro" id="IPR029058">
    <property type="entry name" value="AB_hydrolase_fold"/>
</dbReference>
<dbReference type="InterPro" id="IPR029032">
    <property type="entry name" value="AhpD-like"/>
</dbReference>
<organism evidence="3 4">
    <name type="scientific">Neomicrococcus aestuarii</name>
    <dbReference type="NCBI Taxonomy" id="556325"/>
    <lineage>
        <taxon>Bacteria</taxon>
        <taxon>Bacillati</taxon>
        <taxon>Actinomycetota</taxon>
        <taxon>Actinomycetes</taxon>
        <taxon>Micrococcales</taxon>
        <taxon>Micrococcaceae</taxon>
        <taxon>Neomicrococcus</taxon>
    </lineage>
</organism>
<dbReference type="PANTHER" id="PTHR33570:SF2">
    <property type="entry name" value="CARBOXYMUCONOLACTONE DECARBOXYLASE-LIKE DOMAIN-CONTAINING PROTEIN"/>
    <property type="match status" value="1"/>
</dbReference>
<accession>A0A7W8TUJ8</accession>
<dbReference type="Gene3D" id="1.20.1290.10">
    <property type="entry name" value="AhpD-like"/>
    <property type="match status" value="1"/>
</dbReference>
<dbReference type="GO" id="GO:0047570">
    <property type="term" value="F:3-oxoadipate enol-lactonase activity"/>
    <property type="evidence" value="ECO:0007669"/>
    <property type="project" value="UniProtKB-EC"/>
</dbReference>
<dbReference type="EC" id="4.1.1.44" evidence="3"/>
<dbReference type="InterPro" id="IPR012788">
    <property type="entry name" value="Decarb_PcaC"/>
</dbReference>
<dbReference type="Pfam" id="PF02627">
    <property type="entry name" value="CMD"/>
    <property type="match status" value="1"/>
</dbReference>
<dbReference type="NCBIfam" id="TIGR02425">
    <property type="entry name" value="decarb_PcaC"/>
    <property type="match status" value="1"/>
</dbReference>
<dbReference type="Pfam" id="PF12146">
    <property type="entry name" value="Hydrolase_4"/>
    <property type="match status" value="1"/>
</dbReference>
<dbReference type="EC" id="3.1.1.24" evidence="3"/>
<gene>
    <name evidence="3" type="ORF">HD598_001848</name>
</gene>
<dbReference type="InterPro" id="IPR022742">
    <property type="entry name" value="Hydrolase_4"/>
</dbReference>
<name>A0A7W8TUJ8_9MICC</name>
<dbReference type="InterPro" id="IPR052512">
    <property type="entry name" value="4CMD/NDH-1_regulator"/>
</dbReference>
<dbReference type="AlphaFoldDB" id="A0A7W8TUJ8"/>
<proteinExistence type="predicted"/>
<dbReference type="GO" id="GO:0051920">
    <property type="term" value="F:peroxiredoxin activity"/>
    <property type="evidence" value="ECO:0007669"/>
    <property type="project" value="InterPro"/>
</dbReference>
<keyword evidence="3" id="KW-0456">Lyase</keyword>
<dbReference type="Proteomes" id="UP000580797">
    <property type="component" value="Unassembled WGS sequence"/>
</dbReference>
<dbReference type="Gene3D" id="3.40.50.1820">
    <property type="entry name" value="alpha/beta hydrolase"/>
    <property type="match status" value="1"/>
</dbReference>
<keyword evidence="3" id="KW-0378">Hydrolase</keyword>